<dbReference type="InterPro" id="IPR051474">
    <property type="entry name" value="Anti-sigma-K/W_factor"/>
</dbReference>
<keyword evidence="2" id="KW-1133">Transmembrane helix</keyword>
<gene>
    <name evidence="4" type="ORF">GLS40_16290</name>
</gene>
<dbReference type="InterPro" id="IPR018764">
    <property type="entry name" value="RskA_C"/>
</dbReference>
<keyword evidence="5" id="KW-1185">Reference proteome</keyword>
<dbReference type="PANTHER" id="PTHR37461">
    <property type="entry name" value="ANTI-SIGMA-K FACTOR RSKA"/>
    <property type="match status" value="1"/>
</dbReference>
<comment type="caution">
    <text evidence="4">The sequence shown here is derived from an EMBL/GenBank/DDBJ whole genome shotgun (WGS) entry which is preliminary data.</text>
</comment>
<dbReference type="EMBL" id="WNXQ01000012">
    <property type="protein sequence ID" value="MWB79594.1"/>
    <property type="molecule type" value="Genomic_DNA"/>
</dbReference>
<proteinExistence type="predicted"/>
<keyword evidence="2" id="KW-0812">Transmembrane</keyword>
<evidence type="ECO:0000313" key="4">
    <source>
        <dbReference type="EMBL" id="MWB79594.1"/>
    </source>
</evidence>
<keyword evidence="2" id="KW-0472">Membrane</keyword>
<dbReference type="GO" id="GO:0016989">
    <property type="term" value="F:sigma factor antagonist activity"/>
    <property type="evidence" value="ECO:0007669"/>
    <property type="project" value="TreeGrafter"/>
</dbReference>
<organism evidence="4 5">
    <name type="scientific">Pseudooceanicola pacificus</name>
    <dbReference type="NCBI Taxonomy" id="2676438"/>
    <lineage>
        <taxon>Bacteria</taxon>
        <taxon>Pseudomonadati</taxon>
        <taxon>Pseudomonadota</taxon>
        <taxon>Alphaproteobacteria</taxon>
        <taxon>Rhodobacterales</taxon>
        <taxon>Paracoccaceae</taxon>
        <taxon>Pseudooceanicola</taxon>
    </lineage>
</organism>
<dbReference type="GO" id="GO:0006417">
    <property type="term" value="P:regulation of translation"/>
    <property type="evidence" value="ECO:0007669"/>
    <property type="project" value="TreeGrafter"/>
</dbReference>
<evidence type="ECO:0000256" key="2">
    <source>
        <dbReference type="SAM" id="Phobius"/>
    </source>
</evidence>
<evidence type="ECO:0000313" key="5">
    <source>
        <dbReference type="Proteomes" id="UP000443843"/>
    </source>
</evidence>
<dbReference type="GO" id="GO:0005886">
    <property type="term" value="C:plasma membrane"/>
    <property type="evidence" value="ECO:0007669"/>
    <property type="project" value="InterPro"/>
</dbReference>
<dbReference type="AlphaFoldDB" id="A0A844W9K6"/>
<feature type="domain" description="Anti-sigma K factor RskA C-terminal" evidence="3">
    <location>
        <begin position="112"/>
        <end position="235"/>
    </location>
</feature>
<evidence type="ECO:0000256" key="1">
    <source>
        <dbReference type="SAM" id="MobiDB-lite"/>
    </source>
</evidence>
<protein>
    <recommendedName>
        <fullName evidence="3">Anti-sigma K factor RskA C-terminal domain-containing protein</fullName>
    </recommendedName>
</protein>
<accession>A0A844W9K6</accession>
<sequence>MAAPQPVEIEGVPGAMSIPADTEDDRILAAEYILGLLDDETSRALEARMNVEPALRDSVAVWADDFAVMTDGIPEELPPPGVFVSISEVLFGTERAPSLLQRLGIVRMFVGAVAAAGLAFVVISSGLLGPANQPEFVARVEAQDSSLRFRAAYDADTGSLHLVRLAGQAAPGRSLEFWLIAGSNAPVSVMVWPTGADDERIVLPAPIAAGLPGGTLAISDEPEGGSPTGAPTGDVLAVGQVSPA</sequence>
<name>A0A844W9K6_9RHOB</name>
<reference evidence="4 5" key="1">
    <citation type="submission" date="2019-11" db="EMBL/GenBank/DDBJ databases">
        <title>Pseudooceanicola pacifica sp. nov., isolated from deep-sea sediment of the Pacific Ocean.</title>
        <authorList>
            <person name="Lyu L."/>
        </authorList>
    </citation>
    <scope>NUCLEOTIDE SEQUENCE [LARGE SCALE GENOMIC DNA]</scope>
    <source>
        <strain evidence="4 5">216_PA32_1</strain>
    </source>
</reference>
<dbReference type="PANTHER" id="PTHR37461:SF1">
    <property type="entry name" value="ANTI-SIGMA-K FACTOR RSKA"/>
    <property type="match status" value="1"/>
</dbReference>
<feature type="transmembrane region" description="Helical" evidence="2">
    <location>
        <begin position="105"/>
        <end position="128"/>
    </location>
</feature>
<dbReference type="Proteomes" id="UP000443843">
    <property type="component" value="Unassembled WGS sequence"/>
</dbReference>
<dbReference type="Pfam" id="PF10099">
    <property type="entry name" value="RskA_C"/>
    <property type="match status" value="1"/>
</dbReference>
<feature type="region of interest" description="Disordered" evidence="1">
    <location>
        <begin position="216"/>
        <end position="244"/>
    </location>
</feature>
<evidence type="ECO:0000259" key="3">
    <source>
        <dbReference type="Pfam" id="PF10099"/>
    </source>
</evidence>